<feature type="transmembrane region" description="Helical" evidence="5">
    <location>
        <begin position="790"/>
        <end position="811"/>
    </location>
</feature>
<organism evidence="10 11">
    <name type="scientific">Callorhinchus milii</name>
    <name type="common">Ghost shark</name>
    <dbReference type="NCBI Taxonomy" id="7868"/>
    <lineage>
        <taxon>Eukaryota</taxon>
        <taxon>Metazoa</taxon>
        <taxon>Chordata</taxon>
        <taxon>Craniata</taxon>
        <taxon>Vertebrata</taxon>
        <taxon>Chondrichthyes</taxon>
        <taxon>Holocephali</taxon>
        <taxon>Chimaeriformes</taxon>
        <taxon>Callorhinchidae</taxon>
        <taxon>Callorhinchus</taxon>
    </lineage>
</organism>
<dbReference type="InterPro" id="IPR001007">
    <property type="entry name" value="VWF_dom"/>
</dbReference>
<dbReference type="GO" id="GO:0005576">
    <property type="term" value="C:extracellular region"/>
    <property type="evidence" value="ECO:0007669"/>
    <property type="project" value="InterPro"/>
</dbReference>
<dbReference type="SUPFAM" id="SSF57603">
    <property type="entry name" value="FnI-like domain"/>
    <property type="match status" value="5"/>
</dbReference>
<dbReference type="OMA" id="THGYCAL"/>
<dbReference type="STRING" id="7868.ENSCMIP00000023569"/>
<evidence type="ECO:0000256" key="5">
    <source>
        <dbReference type="SAM" id="Phobius"/>
    </source>
</evidence>
<reference evidence="11" key="3">
    <citation type="journal article" date="2014" name="Nature">
        <title>Elephant shark genome provides unique insights into gnathostome evolution.</title>
        <authorList>
            <consortium name="International Elephant Shark Genome Sequencing Consortium"/>
            <person name="Venkatesh B."/>
            <person name="Lee A.P."/>
            <person name="Ravi V."/>
            <person name="Maurya A.K."/>
            <person name="Lian M.M."/>
            <person name="Swann J.B."/>
            <person name="Ohta Y."/>
            <person name="Flajnik M.F."/>
            <person name="Sutoh Y."/>
            <person name="Kasahara M."/>
            <person name="Hoon S."/>
            <person name="Gangu V."/>
            <person name="Roy S.W."/>
            <person name="Irimia M."/>
            <person name="Korzh V."/>
            <person name="Kondrychyn I."/>
            <person name="Lim Z.W."/>
            <person name="Tay B.H."/>
            <person name="Tohari S."/>
            <person name="Kong K.W."/>
            <person name="Ho S."/>
            <person name="Lorente-Galdos B."/>
            <person name="Quilez J."/>
            <person name="Marques-Bonet T."/>
            <person name="Raney B.J."/>
            <person name="Ingham P.W."/>
            <person name="Tay A."/>
            <person name="Hillier L.W."/>
            <person name="Minx P."/>
            <person name="Boehm T."/>
            <person name="Wilson R.K."/>
            <person name="Brenner S."/>
            <person name="Warren W.C."/>
        </authorList>
    </citation>
    <scope>NUCLEOTIDE SEQUENCE [LARGE SCALE GENOMIC DNA]</scope>
</reference>
<keyword evidence="1 6" id="KW-0732">Signal</keyword>
<evidence type="ECO:0000256" key="6">
    <source>
        <dbReference type="SAM" id="SignalP"/>
    </source>
</evidence>
<feature type="domain" description="Antistasin-like" evidence="8">
    <location>
        <begin position="455"/>
        <end position="480"/>
    </location>
</feature>
<dbReference type="InterPro" id="IPR045813">
    <property type="entry name" value="CRIM1_C"/>
</dbReference>
<dbReference type="InterPro" id="IPR009030">
    <property type="entry name" value="Growth_fac_rcpt_cys_sf"/>
</dbReference>
<dbReference type="PROSITE" id="PS01208">
    <property type="entry name" value="VWFC_1"/>
    <property type="match status" value="4"/>
</dbReference>
<feature type="chain" id="PRO_5021258220" evidence="6">
    <location>
        <begin position="28"/>
        <end position="892"/>
    </location>
</feature>
<dbReference type="AlphaFoldDB" id="A0A4W3I173"/>
<dbReference type="Pfam" id="PF02822">
    <property type="entry name" value="Antistasin"/>
    <property type="match status" value="4"/>
</dbReference>
<evidence type="ECO:0000259" key="8">
    <source>
        <dbReference type="PROSITE" id="PS51252"/>
    </source>
</evidence>
<keyword evidence="5" id="KW-1133">Transmembrane helix</keyword>
<gene>
    <name evidence="10" type="primary">LOC103175227</name>
</gene>
<keyword evidence="5" id="KW-0472">Membrane</keyword>
<dbReference type="Pfam" id="PF00093">
    <property type="entry name" value="VWC"/>
    <property type="match status" value="2"/>
</dbReference>
<evidence type="ECO:0000259" key="9">
    <source>
        <dbReference type="PROSITE" id="PS51323"/>
    </source>
</evidence>
<dbReference type="InterPro" id="IPR000867">
    <property type="entry name" value="IGFBP-like"/>
</dbReference>
<evidence type="ECO:0000313" key="10">
    <source>
        <dbReference type="Ensembl" id="ENSCMIP00000023569.1"/>
    </source>
</evidence>
<feature type="domain" description="Antistasin-like" evidence="8">
    <location>
        <begin position="421"/>
        <end position="448"/>
    </location>
</feature>
<dbReference type="PROSITE" id="PS51252">
    <property type="entry name" value="ANTISTASIN"/>
    <property type="match status" value="4"/>
</dbReference>
<keyword evidence="5" id="KW-0812">Transmembrane</keyword>
<dbReference type="Pfam" id="PF00219">
    <property type="entry name" value="IGFBP"/>
    <property type="match status" value="1"/>
</dbReference>
<dbReference type="PROSITE" id="PS50184">
    <property type="entry name" value="VWFC_2"/>
    <property type="match status" value="5"/>
</dbReference>
<evidence type="ECO:0000256" key="4">
    <source>
        <dbReference type="SAM" id="MobiDB-lite"/>
    </source>
</evidence>
<dbReference type="GO" id="GO:0004867">
    <property type="term" value="F:serine-type endopeptidase inhibitor activity"/>
    <property type="evidence" value="ECO:0007669"/>
    <property type="project" value="InterPro"/>
</dbReference>
<dbReference type="SUPFAM" id="SSF57184">
    <property type="entry name" value="Growth factor receptor domain"/>
    <property type="match status" value="1"/>
</dbReference>
<keyword evidence="3" id="KW-1015">Disulfide bond</keyword>
<dbReference type="GeneTree" id="ENSGT00940000164910"/>
<dbReference type="PROSITE" id="PS51323">
    <property type="entry name" value="IGFBP_N_2"/>
    <property type="match status" value="1"/>
</dbReference>
<dbReference type="SMART" id="SM00121">
    <property type="entry name" value="IB"/>
    <property type="match status" value="1"/>
</dbReference>
<dbReference type="InParanoid" id="A0A4W3I173"/>
<dbReference type="Pfam" id="PF19442">
    <property type="entry name" value="CRIM1_C"/>
    <property type="match status" value="1"/>
</dbReference>
<feature type="domain" description="IGFBP N-terminal" evidence="9">
    <location>
        <begin position="27"/>
        <end position="112"/>
    </location>
</feature>
<name>A0A4W3I173_CALMI</name>
<dbReference type="SMART" id="SM00215">
    <property type="entry name" value="VWC_out"/>
    <property type="match status" value="3"/>
</dbReference>
<feature type="domain" description="VWFC" evidence="7">
    <location>
        <begin position="670"/>
        <end position="728"/>
    </location>
</feature>
<dbReference type="Gene3D" id="2.10.22.10">
    <property type="entry name" value="Antistasin, domain 1"/>
    <property type="match status" value="3"/>
</dbReference>
<dbReference type="InterPro" id="IPR004094">
    <property type="entry name" value="Antistasin-like"/>
</dbReference>
<reference evidence="11" key="1">
    <citation type="journal article" date="2006" name="Science">
        <title>Ancient noncoding elements conserved in the human genome.</title>
        <authorList>
            <person name="Venkatesh B."/>
            <person name="Kirkness E.F."/>
            <person name="Loh Y.H."/>
            <person name="Halpern A.L."/>
            <person name="Lee A.P."/>
            <person name="Johnson J."/>
            <person name="Dandona N."/>
            <person name="Viswanathan L.D."/>
            <person name="Tay A."/>
            <person name="Venter J.C."/>
            <person name="Strausberg R.L."/>
            <person name="Brenner S."/>
        </authorList>
    </citation>
    <scope>NUCLEOTIDE SEQUENCE [LARGE SCALE GENOMIC DNA]</scope>
</reference>
<feature type="region of interest" description="Disordered" evidence="4">
    <location>
        <begin position="746"/>
        <end position="765"/>
    </location>
</feature>
<dbReference type="Proteomes" id="UP000314986">
    <property type="component" value="Unassembled WGS sequence"/>
</dbReference>
<dbReference type="Pfam" id="PF23334">
    <property type="entry name" value="VWC2L_2nd"/>
    <property type="match status" value="3"/>
</dbReference>
<evidence type="ECO:0000256" key="3">
    <source>
        <dbReference type="ARBA" id="ARBA00023157"/>
    </source>
</evidence>
<dbReference type="KEGG" id="cmk:103175227"/>
<feature type="domain" description="Antistasin-like" evidence="8">
    <location>
        <begin position="483"/>
        <end position="508"/>
    </location>
</feature>
<evidence type="ECO:0000313" key="11">
    <source>
        <dbReference type="Proteomes" id="UP000314986"/>
    </source>
</evidence>
<dbReference type="GeneID" id="103175227"/>
<feature type="signal peptide" evidence="6">
    <location>
        <begin position="1"/>
        <end position="27"/>
    </location>
</feature>
<feature type="domain" description="VWFC" evidence="7">
    <location>
        <begin position="318"/>
        <end position="374"/>
    </location>
</feature>
<feature type="domain" description="VWFC" evidence="7">
    <location>
        <begin position="525"/>
        <end position="582"/>
    </location>
</feature>
<dbReference type="PANTHER" id="PTHR46439">
    <property type="entry name" value="CYSTEINE-RICH MOTOR NEURON 1 PROTEIN"/>
    <property type="match status" value="1"/>
</dbReference>
<dbReference type="PANTHER" id="PTHR46439:SF1">
    <property type="entry name" value="CYSTEINE-RICH MOTOR NEURON 1 PROTEIN"/>
    <property type="match status" value="1"/>
</dbReference>
<feature type="domain" description="VWFC" evidence="7">
    <location>
        <begin position="596"/>
        <end position="654"/>
    </location>
</feature>
<reference evidence="10" key="4">
    <citation type="submission" date="2025-08" db="UniProtKB">
        <authorList>
            <consortium name="Ensembl"/>
        </authorList>
    </citation>
    <scope>IDENTIFICATION</scope>
</reference>
<keyword evidence="11" id="KW-1185">Reference proteome</keyword>
<proteinExistence type="predicted"/>
<reference evidence="10" key="5">
    <citation type="submission" date="2025-09" db="UniProtKB">
        <authorList>
            <consortium name="Ensembl"/>
        </authorList>
    </citation>
    <scope>IDENTIFICATION</scope>
</reference>
<evidence type="ECO:0000256" key="1">
    <source>
        <dbReference type="ARBA" id="ARBA00022729"/>
    </source>
</evidence>
<dbReference type="Gene3D" id="4.10.40.20">
    <property type="match status" value="1"/>
</dbReference>
<dbReference type="InterPro" id="IPR011061">
    <property type="entry name" value="Hirudin/antistatin"/>
</dbReference>
<dbReference type="SUPFAM" id="SSF57262">
    <property type="entry name" value="Leech antihemostatic proteins"/>
    <property type="match status" value="2"/>
</dbReference>
<feature type="domain" description="VWFC" evidence="7">
    <location>
        <begin position="251"/>
        <end position="308"/>
    </location>
</feature>
<evidence type="ECO:0000259" key="7">
    <source>
        <dbReference type="PROSITE" id="PS50184"/>
    </source>
</evidence>
<evidence type="ECO:0000256" key="2">
    <source>
        <dbReference type="ARBA" id="ARBA00022737"/>
    </source>
</evidence>
<dbReference type="OrthoDB" id="5976811at2759"/>
<feature type="domain" description="Antistasin-like" evidence="8">
    <location>
        <begin position="386"/>
        <end position="415"/>
    </location>
</feature>
<dbReference type="SMART" id="SM00214">
    <property type="entry name" value="VWC"/>
    <property type="match status" value="5"/>
</dbReference>
<keyword evidence="2" id="KW-0677">Repeat</keyword>
<dbReference type="Ensembl" id="ENSCMIT00000023970.1">
    <property type="protein sequence ID" value="ENSCMIP00000023569.1"/>
    <property type="gene ID" value="ENSCMIG00000010515.1"/>
</dbReference>
<sequence length="892" mass="97519">MLRTRCGGAAVGLLALGLLLSWTRVRGGRQCEPCRREQCPEPGRCPGAKVLDACDCCLVCARQRGDTCGDLQGESGKCETGLWCVSDSQSGNGEAEEGDSSSGLLLGVCKEIEFIEDVIPEPESCPEISGCNLSNGHCVCENVHSCVSLFAYPDLDACTSASGYVPGRELDCANVRCPVHFESLCPEDSVLVKGYKQPGNCCPTPSTCQCDKEACTEEICSFGFLQVLVSEATGIPGECCDVYECRSEISRKCVYNSTEYADGEVYRMESCWFCRCRGGISLCSKAECGELECENYYIPEGECCPVCQDQVFPVLGGVGCLARGHIRAHGDQWREDDCTFCQCVNGDHHCMAMACKQTCQNPVKIPGECCPFCEEPSYGTVSPALCKRLINCTLTEKDCPYGFVQDEKECLLCQCLPKEPCTDLTSYCLLDCPHGFLTDQDDCSICACRPQSHKCRNLSCSKHCPYGYMRNKHGCEMCRCVKCPPFTCDKYCPEGYEQNKKGCSVCQCKDTGRHLSTTAPPSQSSFCLTAGGRRYEEGEGWHDGCRDCYCYSGREMCMLITCPVPNCLNPLVRPGQCCPTCQDETGSGQADAIDLSVCQAPGGEYYIEGETWSLDSCTQCTCHSGRVLCDTEVCPPLLCQAPIREAGACCPSCPEDQLKALLPTNTSEPGYCMSSDGDILLAGESWKPNACTSCMCGDSIIQCFSQTCLPALCRLPVLRKGQCCPYCLDVPPASSPTTASVDVPLEKSTESMDKQPVTPSNQPDLSLFTEETVSDRPFQETEVSVIYQSAAWVLAAILLAIIIFLVAAFILNRKKQWVQMPCYSAPTKTQFLKNPVDRQTVVYLDSGRGNKMHNVNNCCRMDLMAETDSQSNEKYSVRAEKQSTRQQNKLLG</sequence>
<feature type="region of interest" description="Disordered" evidence="4">
    <location>
        <begin position="873"/>
        <end position="892"/>
    </location>
</feature>
<dbReference type="GO" id="GO:0005886">
    <property type="term" value="C:plasma membrane"/>
    <property type="evidence" value="ECO:0007669"/>
    <property type="project" value="TreeGrafter"/>
</dbReference>
<accession>A0A4W3I173</accession>
<dbReference type="InterPro" id="IPR052624">
    <property type="entry name" value="CRIM1"/>
</dbReference>
<dbReference type="Gene3D" id="6.20.200.20">
    <property type="match status" value="5"/>
</dbReference>
<reference evidence="11" key="2">
    <citation type="journal article" date="2007" name="PLoS Biol.">
        <title>Survey sequencing and comparative analysis of the elephant shark (Callorhinchus milii) genome.</title>
        <authorList>
            <person name="Venkatesh B."/>
            <person name="Kirkness E.F."/>
            <person name="Loh Y.H."/>
            <person name="Halpern A.L."/>
            <person name="Lee A.P."/>
            <person name="Johnson J."/>
            <person name="Dandona N."/>
            <person name="Viswanathan L.D."/>
            <person name="Tay A."/>
            <person name="Venter J.C."/>
            <person name="Strausberg R.L."/>
            <person name="Brenner S."/>
        </authorList>
    </citation>
    <scope>NUCLEOTIDE SEQUENCE [LARGE SCALE GENOMIC DNA]</scope>
</reference>
<protein>
    <submittedName>
        <fullName evidence="10">Cysteine-rich motor neuron 1 protein-like</fullName>
    </submittedName>
</protein>